<dbReference type="RefSeq" id="XP_009048625.1">
    <property type="nucleotide sequence ID" value="XM_009050377.1"/>
</dbReference>
<dbReference type="OMA" id="AHEMNTK"/>
<dbReference type="InterPro" id="IPR037272">
    <property type="entry name" value="SNS_sf"/>
</dbReference>
<dbReference type="GO" id="GO:0015375">
    <property type="term" value="F:glycine:sodium symporter activity"/>
    <property type="evidence" value="ECO:0007669"/>
    <property type="project" value="TreeGrafter"/>
</dbReference>
<organism evidence="8 9">
    <name type="scientific">Lottia gigantea</name>
    <name type="common">Giant owl limpet</name>
    <dbReference type="NCBI Taxonomy" id="225164"/>
    <lineage>
        <taxon>Eukaryota</taxon>
        <taxon>Metazoa</taxon>
        <taxon>Spiralia</taxon>
        <taxon>Lophotrochozoa</taxon>
        <taxon>Mollusca</taxon>
        <taxon>Gastropoda</taxon>
        <taxon>Patellogastropoda</taxon>
        <taxon>Lottioidea</taxon>
        <taxon>Lottiidae</taxon>
        <taxon>Lottia</taxon>
    </lineage>
</organism>
<dbReference type="SUPFAM" id="SSF161070">
    <property type="entry name" value="SNF-like"/>
    <property type="match status" value="1"/>
</dbReference>
<dbReference type="Pfam" id="PF00209">
    <property type="entry name" value="SNF"/>
    <property type="match status" value="1"/>
</dbReference>
<protein>
    <recommendedName>
        <fullName evidence="10">Transporter</fullName>
    </recommendedName>
</protein>
<evidence type="ECO:0000256" key="6">
    <source>
        <dbReference type="PIRSR" id="PIRSR600175-1"/>
    </source>
</evidence>
<reference evidence="8 9" key="1">
    <citation type="journal article" date="2013" name="Nature">
        <title>Insights into bilaterian evolution from three spiralian genomes.</title>
        <authorList>
            <person name="Simakov O."/>
            <person name="Marletaz F."/>
            <person name="Cho S.J."/>
            <person name="Edsinger-Gonzales E."/>
            <person name="Havlak P."/>
            <person name="Hellsten U."/>
            <person name="Kuo D.H."/>
            <person name="Larsson T."/>
            <person name="Lv J."/>
            <person name="Arendt D."/>
            <person name="Savage R."/>
            <person name="Osoegawa K."/>
            <person name="de Jong P."/>
            <person name="Grimwood J."/>
            <person name="Chapman J.A."/>
            <person name="Shapiro H."/>
            <person name="Aerts A."/>
            <person name="Otillar R.P."/>
            <person name="Terry A.Y."/>
            <person name="Boore J.L."/>
            <person name="Grigoriev I.V."/>
            <person name="Lindberg D.R."/>
            <person name="Seaver E.C."/>
            <person name="Weisblat D.A."/>
            <person name="Putnam N.H."/>
            <person name="Rokhsar D.S."/>
        </authorList>
    </citation>
    <scope>NUCLEOTIDE SEQUENCE [LARGE SCALE GENOMIC DNA]</scope>
</reference>
<accession>V4AZF2</accession>
<feature type="non-terminal residue" evidence="8">
    <location>
        <position position="388"/>
    </location>
</feature>
<feature type="binding site" evidence="6">
    <location>
        <position position="195"/>
    </location>
    <ligand>
        <name>Na(+)</name>
        <dbReference type="ChEBI" id="CHEBI:29101"/>
        <label>1</label>
    </ligand>
</feature>
<evidence type="ECO:0000256" key="7">
    <source>
        <dbReference type="SAM" id="Phobius"/>
    </source>
</evidence>
<sequence>SEDIGDLGPIRWQLLLCYLLAWIFVCATLSRGVKSSGKVVYFTATFPYIILVILFIRGILLEGAYDGIMFYITPDLDRLASADVWKDAAVQIFFSLSASWGGLIALSSYNKFHNDCFRDTVIVTFGNCLTSVFAGFVIFSYLGFLAQDTGMAIADVAEKGPTLAFVVYPFAVTKLPISTLWSILFFIMLVTLGVDSQFVLVETVSTSFLDLFPRARKFKAATVFGFGLLFFLLGLTLTTNGGVHMLDLIDYYAGGWNVLVIALCECIALGMVYGCRRFTADIETMLGSKVCGIFPFIIWKYWFSLCWVVLTPLALLFILFYSLIFYTRLDSQPHWADALGWGMTLSVILAIFIPAIVLLIQTPGTISQRFKILTTPTREWGPALPKYR</sequence>
<evidence type="ECO:0000256" key="1">
    <source>
        <dbReference type="ARBA" id="ARBA00004141"/>
    </source>
</evidence>
<feature type="binding site" evidence="6">
    <location>
        <position position="192"/>
    </location>
    <ligand>
        <name>Na(+)</name>
        <dbReference type="ChEBI" id="CHEBI:29101"/>
        <label>1</label>
    </ligand>
</feature>
<name>V4AZF2_LOTGI</name>
<feature type="transmembrane region" description="Helical" evidence="7">
    <location>
        <begin position="302"/>
        <end position="326"/>
    </location>
</feature>
<feature type="binding site" evidence="6">
    <location>
        <position position="196"/>
    </location>
    <ligand>
        <name>Na(+)</name>
        <dbReference type="ChEBI" id="CHEBI:29101"/>
        <label>1</label>
    </ligand>
</feature>
<keyword evidence="6" id="KW-0479">Metal-binding</keyword>
<feature type="transmembrane region" description="Helical" evidence="7">
    <location>
        <begin position="39"/>
        <end position="60"/>
    </location>
</feature>
<evidence type="ECO:0000313" key="9">
    <source>
        <dbReference type="Proteomes" id="UP000030746"/>
    </source>
</evidence>
<dbReference type="HOGENOM" id="CLU_006855_8_0_1"/>
<feature type="non-terminal residue" evidence="8">
    <location>
        <position position="1"/>
    </location>
</feature>
<dbReference type="PANTHER" id="PTHR11616">
    <property type="entry name" value="SODIUM/CHLORIDE DEPENDENT TRANSPORTER"/>
    <property type="match status" value="1"/>
</dbReference>
<dbReference type="CTD" id="20251233"/>
<feature type="transmembrane region" description="Helical" evidence="7">
    <location>
        <begin position="88"/>
        <end position="109"/>
    </location>
</feature>
<dbReference type="EMBL" id="KB200701">
    <property type="protein sequence ID" value="ESP00506.1"/>
    <property type="molecule type" value="Genomic_DNA"/>
</dbReference>
<feature type="transmembrane region" description="Helical" evidence="7">
    <location>
        <begin position="220"/>
        <end position="239"/>
    </location>
</feature>
<keyword evidence="4 7" id="KW-1133">Transmembrane helix</keyword>
<proteinExistence type="predicted"/>
<keyword evidence="6" id="KW-0915">Sodium</keyword>
<feature type="transmembrane region" description="Helical" evidence="7">
    <location>
        <begin position="12"/>
        <end position="30"/>
    </location>
</feature>
<gene>
    <name evidence="8" type="ORF">LOTGIDRAFT_53058</name>
</gene>
<feature type="binding site" evidence="6">
    <location>
        <position position="127"/>
    </location>
    <ligand>
        <name>Na(+)</name>
        <dbReference type="ChEBI" id="CHEBI:29101"/>
        <label>1</label>
    </ligand>
</feature>
<evidence type="ECO:0000256" key="2">
    <source>
        <dbReference type="ARBA" id="ARBA00022448"/>
    </source>
</evidence>
<keyword evidence="3 7" id="KW-0812">Transmembrane</keyword>
<evidence type="ECO:0000313" key="8">
    <source>
        <dbReference type="EMBL" id="ESP00506.1"/>
    </source>
</evidence>
<evidence type="ECO:0000256" key="4">
    <source>
        <dbReference type="ARBA" id="ARBA00022989"/>
    </source>
</evidence>
<dbReference type="PANTHER" id="PTHR11616:SF240">
    <property type="entry name" value="BLOATED TUBULES, ISOFORM B-RELATED"/>
    <property type="match status" value="1"/>
</dbReference>
<evidence type="ECO:0000256" key="5">
    <source>
        <dbReference type="ARBA" id="ARBA00023136"/>
    </source>
</evidence>
<dbReference type="PROSITE" id="PS50267">
    <property type="entry name" value="NA_NEUROTRAN_SYMP_3"/>
    <property type="match status" value="1"/>
</dbReference>
<dbReference type="GO" id="GO:0046872">
    <property type="term" value="F:metal ion binding"/>
    <property type="evidence" value="ECO:0007669"/>
    <property type="project" value="UniProtKB-KW"/>
</dbReference>
<evidence type="ECO:0000256" key="3">
    <source>
        <dbReference type="ARBA" id="ARBA00022692"/>
    </source>
</evidence>
<dbReference type="GO" id="GO:0005886">
    <property type="term" value="C:plasma membrane"/>
    <property type="evidence" value="ECO:0007669"/>
    <property type="project" value="TreeGrafter"/>
</dbReference>
<evidence type="ECO:0008006" key="10">
    <source>
        <dbReference type="Google" id="ProtNLM"/>
    </source>
</evidence>
<dbReference type="InterPro" id="IPR000175">
    <property type="entry name" value="Na/ntran_symport"/>
</dbReference>
<feature type="transmembrane region" description="Helical" evidence="7">
    <location>
        <begin position="121"/>
        <end position="142"/>
    </location>
</feature>
<dbReference type="PRINTS" id="PR00176">
    <property type="entry name" value="NANEUSMPORT"/>
</dbReference>
<dbReference type="OrthoDB" id="6581954at2759"/>
<feature type="transmembrane region" description="Helical" evidence="7">
    <location>
        <begin position="338"/>
        <end position="360"/>
    </location>
</feature>
<feature type="transmembrane region" description="Helical" evidence="7">
    <location>
        <begin position="180"/>
        <end position="200"/>
    </location>
</feature>
<feature type="transmembrane region" description="Helical" evidence="7">
    <location>
        <begin position="251"/>
        <end position="275"/>
    </location>
</feature>
<comment type="subcellular location">
    <subcellularLocation>
        <location evidence="1">Membrane</location>
        <topology evidence="1">Multi-pass membrane protein</topology>
    </subcellularLocation>
</comment>
<keyword evidence="9" id="KW-1185">Reference proteome</keyword>
<dbReference type="KEGG" id="lgi:LOTGIDRAFT_53058"/>
<dbReference type="Proteomes" id="UP000030746">
    <property type="component" value="Unassembled WGS sequence"/>
</dbReference>
<keyword evidence="2" id="KW-0813">Transport</keyword>
<dbReference type="AlphaFoldDB" id="V4AZF2"/>
<dbReference type="GeneID" id="20251233"/>
<feature type="binding site" evidence="6">
    <location>
        <position position="95"/>
    </location>
    <ligand>
        <name>Na(+)</name>
        <dbReference type="ChEBI" id="CHEBI:29101"/>
        <label>1</label>
    </ligand>
</feature>
<keyword evidence="5 7" id="KW-0472">Membrane</keyword>